<dbReference type="PANTHER" id="PTHR48047">
    <property type="entry name" value="GLYCOSYLTRANSFERASE"/>
    <property type="match status" value="1"/>
</dbReference>
<evidence type="ECO:0000313" key="5">
    <source>
        <dbReference type="RefSeq" id="XP_010461954.1"/>
    </source>
</evidence>
<keyword evidence="2" id="KW-0328">Glycosyltransferase</keyword>
<dbReference type="GeneID" id="104742637"/>
<keyword evidence="3" id="KW-0808">Transferase</keyword>
<protein>
    <submittedName>
        <fullName evidence="5">UDP-glycosyltransferase 89A2-like</fullName>
    </submittedName>
</protein>
<evidence type="ECO:0000256" key="3">
    <source>
        <dbReference type="ARBA" id="ARBA00022679"/>
    </source>
</evidence>
<gene>
    <name evidence="5" type="primary">LOC104742637</name>
</gene>
<dbReference type="SUPFAM" id="SSF53756">
    <property type="entry name" value="UDP-Glycosyltransferase/glycogen phosphorylase"/>
    <property type="match status" value="1"/>
</dbReference>
<proteinExistence type="inferred from homology"/>
<keyword evidence="4" id="KW-1185">Reference proteome</keyword>
<reference evidence="4" key="1">
    <citation type="journal article" date="2014" name="Nat. Commun.">
        <title>The emerging biofuel crop Camelina sativa retains a highly undifferentiated hexaploid genome structure.</title>
        <authorList>
            <person name="Kagale S."/>
            <person name="Koh C."/>
            <person name="Nixon J."/>
            <person name="Bollina V."/>
            <person name="Clarke W.E."/>
            <person name="Tuteja R."/>
            <person name="Spillane C."/>
            <person name="Robinson S.J."/>
            <person name="Links M.G."/>
            <person name="Clarke C."/>
            <person name="Higgins E.E."/>
            <person name="Huebert T."/>
            <person name="Sharpe A.G."/>
            <person name="Parkin I.A."/>
        </authorList>
    </citation>
    <scope>NUCLEOTIDE SEQUENCE [LARGE SCALE GENOMIC DNA]</scope>
    <source>
        <strain evidence="4">cv. DH55</strain>
    </source>
</reference>
<sequence length="458" mass="49717">MNGAMPQPLRETKRCGLKPHIMVFPYPAQGHFLPLLDLTHQLCLRGLTVSVIVTPKNLPYLSSLLSAHPSSVSAVTLPFPHHPLIPSGVENVKDLGCSGNPLIMASLCQLREPILNWLSSHPNPPVALISDFFLPWTKDLGVPRFAFYSSGAFLASILHFVSDNLHVFESTEPVCLSDLPGSPVFRTEHLPSLFPQFPPSQDLESDCAINFSSYGCIFNSCECLEEEYMEFVKQNVSQNRVFGVGPLSSTGLRKGDSDSDVDAKALLSWLDGCPDGSVLYICFGSQKVLSKEQCDALALGLEKSMTRFVWVVKKDPIPDGFEDRVAGRGKIVRGWAPQVVMLSHVAVGGFLSHCGWNSVLEAMASGTMVLAWPMEADQFVDARLLVEHMGVAVSVCEGGKTVPDPHELSRVIGETMGEGGHEMRARAKDMGQKAQAATAAGGSSTEDLERLVKELSSL</sequence>
<dbReference type="CDD" id="cd03784">
    <property type="entry name" value="GT1_Gtf-like"/>
    <property type="match status" value="1"/>
</dbReference>
<dbReference type="PANTHER" id="PTHR48047:SF28">
    <property type="entry name" value="F11M15.8 PROTEIN"/>
    <property type="match status" value="1"/>
</dbReference>
<organism evidence="4 5">
    <name type="scientific">Camelina sativa</name>
    <name type="common">False flax</name>
    <name type="synonym">Myagrum sativum</name>
    <dbReference type="NCBI Taxonomy" id="90675"/>
    <lineage>
        <taxon>Eukaryota</taxon>
        <taxon>Viridiplantae</taxon>
        <taxon>Streptophyta</taxon>
        <taxon>Embryophyta</taxon>
        <taxon>Tracheophyta</taxon>
        <taxon>Spermatophyta</taxon>
        <taxon>Magnoliopsida</taxon>
        <taxon>eudicotyledons</taxon>
        <taxon>Gunneridae</taxon>
        <taxon>Pentapetalae</taxon>
        <taxon>rosids</taxon>
        <taxon>malvids</taxon>
        <taxon>Brassicales</taxon>
        <taxon>Brassicaceae</taxon>
        <taxon>Camelineae</taxon>
        <taxon>Camelina</taxon>
    </lineage>
</organism>
<dbReference type="RefSeq" id="XP_010461954.1">
    <property type="nucleotide sequence ID" value="XM_010463652.2"/>
</dbReference>
<accession>A0ABM0VW63</accession>
<dbReference type="Proteomes" id="UP000694864">
    <property type="component" value="Chromosome 14"/>
</dbReference>
<name>A0ABM0VW63_CAMSA</name>
<dbReference type="InterPro" id="IPR002213">
    <property type="entry name" value="UDP_glucos_trans"/>
</dbReference>
<dbReference type="Pfam" id="PF00201">
    <property type="entry name" value="UDPGT"/>
    <property type="match status" value="1"/>
</dbReference>
<evidence type="ECO:0000313" key="4">
    <source>
        <dbReference type="Proteomes" id="UP000694864"/>
    </source>
</evidence>
<dbReference type="Gene3D" id="3.40.50.2000">
    <property type="entry name" value="Glycogen Phosphorylase B"/>
    <property type="match status" value="2"/>
</dbReference>
<evidence type="ECO:0000256" key="1">
    <source>
        <dbReference type="ARBA" id="ARBA00009995"/>
    </source>
</evidence>
<evidence type="ECO:0000256" key="2">
    <source>
        <dbReference type="ARBA" id="ARBA00022676"/>
    </source>
</evidence>
<reference evidence="5" key="2">
    <citation type="submission" date="2025-08" db="UniProtKB">
        <authorList>
            <consortium name="RefSeq"/>
        </authorList>
    </citation>
    <scope>IDENTIFICATION</scope>
    <source>
        <tissue evidence="5">Leaf</tissue>
    </source>
</reference>
<comment type="similarity">
    <text evidence="1">Belongs to the UDP-glycosyltransferase family.</text>
</comment>